<evidence type="ECO:0000256" key="10">
    <source>
        <dbReference type="SAM" id="Coils"/>
    </source>
</evidence>
<dbReference type="InterPro" id="IPR043502">
    <property type="entry name" value="DNA/RNA_pol_sf"/>
</dbReference>
<dbReference type="InterPro" id="IPR000477">
    <property type="entry name" value="RT_dom"/>
</dbReference>
<evidence type="ECO:0000256" key="12">
    <source>
        <dbReference type="SAM" id="Phobius"/>
    </source>
</evidence>
<keyword evidence="12" id="KW-0472">Membrane</keyword>
<feature type="transmembrane region" description="Helical" evidence="12">
    <location>
        <begin position="608"/>
        <end position="627"/>
    </location>
</feature>
<evidence type="ECO:0000256" key="9">
    <source>
        <dbReference type="ARBA" id="ARBA00048173"/>
    </source>
</evidence>
<evidence type="ECO:0000256" key="11">
    <source>
        <dbReference type="SAM" id="MobiDB-lite"/>
    </source>
</evidence>
<evidence type="ECO:0000256" key="6">
    <source>
        <dbReference type="ARBA" id="ARBA00022918"/>
    </source>
</evidence>
<comment type="caution">
    <text evidence="14">The sequence shown here is derived from an EMBL/GenBank/DDBJ whole genome shotgun (WGS) entry which is preliminary data.</text>
</comment>
<keyword evidence="12" id="KW-0812">Transmembrane</keyword>
<reference evidence="14 15" key="1">
    <citation type="submission" date="2020-08" db="EMBL/GenBank/DDBJ databases">
        <title>Novel species isolated from subtropical streams in China.</title>
        <authorList>
            <person name="Lu H."/>
        </authorList>
    </citation>
    <scope>NUCLEOTIDE SEQUENCE [LARGE SCALE GENOMIC DNA]</scope>
    <source>
        <strain evidence="14 15">CY18W</strain>
    </source>
</reference>
<feature type="compositionally biased region" description="Polar residues" evidence="11">
    <location>
        <begin position="563"/>
        <end position="576"/>
    </location>
</feature>
<proteinExistence type="inferred from homology"/>
<dbReference type="Proteomes" id="UP000650424">
    <property type="component" value="Unassembled WGS sequence"/>
</dbReference>
<keyword evidence="15" id="KW-1185">Reference proteome</keyword>
<keyword evidence="4" id="KW-0479">Metal-binding</keyword>
<dbReference type="InterPro" id="IPR051083">
    <property type="entry name" value="GrpII_Intron_Splice-Mob/Def"/>
</dbReference>
<dbReference type="InterPro" id="IPR000123">
    <property type="entry name" value="Reverse_transcriptase_msDNA"/>
</dbReference>
<keyword evidence="12" id="KW-1133">Transmembrane helix</keyword>
<evidence type="ECO:0000256" key="1">
    <source>
        <dbReference type="ARBA" id="ARBA00012493"/>
    </source>
</evidence>
<dbReference type="SUPFAM" id="SSF56672">
    <property type="entry name" value="DNA/RNA polymerases"/>
    <property type="match status" value="1"/>
</dbReference>
<name>A0ABR6ZQ37_9BURK</name>
<dbReference type="GO" id="GO:0003964">
    <property type="term" value="F:RNA-directed DNA polymerase activity"/>
    <property type="evidence" value="ECO:0007669"/>
    <property type="project" value="UniProtKB-KW"/>
</dbReference>
<dbReference type="CDD" id="cd03487">
    <property type="entry name" value="RT_Bac_retron_II"/>
    <property type="match status" value="1"/>
</dbReference>
<evidence type="ECO:0000256" key="7">
    <source>
        <dbReference type="ARBA" id="ARBA00023118"/>
    </source>
</evidence>
<dbReference type="PROSITE" id="PS50878">
    <property type="entry name" value="RT_POL"/>
    <property type="match status" value="1"/>
</dbReference>
<dbReference type="EC" id="2.7.7.49" evidence="1"/>
<keyword evidence="3" id="KW-0548">Nucleotidyltransferase</keyword>
<dbReference type="EMBL" id="JACOGF010000004">
    <property type="protein sequence ID" value="MBC3917934.1"/>
    <property type="molecule type" value="Genomic_DNA"/>
</dbReference>
<comment type="similarity">
    <text evidence="8">Belongs to the bacterial reverse transcriptase family.</text>
</comment>
<dbReference type="PANTHER" id="PTHR34047:SF7">
    <property type="entry name" value="RNA-DIRECTED DNA POLYMERASE"/>
    <property type="match status" value="1"/>
</dbReference>
<feature type="coiled-coil region" evidence="10">
    <location>
        <begin position="87"/>
        <end position="115"/>
    </location>
</feature>
<dbReference type="PANTHER" id="PTHR34047">
    <property type="entry name" value="NUCLEAR INTRON MATURASE 1, MITOCHONDRIAL-RELATED"/>
    <property type="match status" value="1"/>
</dbReference>
<feature type="region of interest" description="Disordered" evidence="11">
    <location>
        <begin position="542"/>
        <end position="593"/>
    </location>
</feature>
<evidence type="ECO:0000259" key="13">
    <source>
        <dbReference type="PROSITE" id="PS50878"/>
    </source>
</evidence>
<evidence type="ECO:0000256" key="2">
    <source>
        <dbReference type="ARBA" id="ARBA00022679"/>
    </source>
</evidence>
<keyword evidence="5" id="KW-0460">Magnesium</keyword>
<evidence type="ECO:0000313" key="15">
    <source>
        <dbReference type="Proteomes" id="UP000650424"/>
    </source>
</evidence>
<gene>
    <name evidence="14" type="ORF">H8L32_10650</name>
</gene>
<evidence type="ECO:0000256" key="8">
    <source>
        <dbReference type="ARBA" id="ARBA00034120"/>
    </source>
</evidence>
<accession>A0ABR6ZQ37</accession>
<organism evidence="14 15">
    <name type="scientific">Undibacterium hunanense</name>
    <dbReference type="NCBI Taxonomy" id="2762292"/>
    <lineage>
        <taxon>Bacteria</taxon>
        <taxon>Pseudomonadati</taxon>
        <taxon>Pseudomonadota</taxon>
        <taxon>Betaproteobacteria</taxon>
        <taxon>Burkholderiales</taxon>
        <taxon>Oxalobacteraceae</taxon>
        <taxon>Undibacterium</taxon>
    </lineage>
</organism>
<evidence type="ECO:0000256" key="4">
    <source>
        <dbReference type="ARBA" id="ARBA00022723"/>
    </source>
</evidence>
<dbReference type="RefSeq" id="WP_186947161.1">
    <property type="nucleotide sequence ID" value="NZ_JACOGF010000004.1"/>
</dbReference>
<dbReference type="PRINTS" id="PR00866">
    <property type="entry name" value="RNADNAPOLMS"/>
</dbReference>
<protein>
    <recommendedName>
        <fullName evidence="1">RNA-directed DNA polymerase</fullName>
        <ecNumber evidence="1">2.7.7.49</ecNumber>
    </recommendedName>
</protein>
<evidence type="ECO:0000256" key="5">
    <source>
        <dbReference type="ARBA" id="ARBA00022842"/>
    </source>
</evidence>
<keyword evidence="2" id="KW-0808">Transferase</keyword>
<keyword evidence="6 14" id="KW-0695">RNA-directed DNA polymerase</keyword>
<feature type="compositionally biased region" description="Basic and acidic residues" evidence="11">
    <location>
        <begin position="542"/>
        <end position="556"/>
    </location>
</feature>
<keyword evidence="7" id="KW-0051">Antiviral defense</keyword>
<dbReference type="Pfam" id="PF00078">
    <property type="entry name" value="RVT_1"/>
    <property type="match status" value="1"/>
</dbReference>
<feature type="domain" description="Reverse transcriptase" evidence="13">
    <location>
        <begin position="175"/>
        <end position="407"/>
    </location>
</feature>
<feature type="transmembrane region" description="Helical" evidence="12">
    <location>
        <begin position="639"/>
        <end position="665"/>
    </location>
</feature>
<comment type="catalytic activity">
    <reaction evidence="9">
        <text>DNA(n) + a 2'-deoxyribonucleoside 5'-triphosphate = DNA(n+1) + diphosphate</text>
        <dbReference type="Rhea" id="RHEA:22508"/>
        <dbReference type="Rhea" id="RHEA-COMP:17339"/>
        <dbReference type="Rhea" id="RHEA-COMP:17340"/>
        <dbReference type="ChEBI" id="CHEBI:33019"/>
        <dbReference type="ChEBI" id="CHEBI:61560"/>
        <dbReference type="ChEBI" id="CHEBI:173112"/>
        <dbReference type="EC" id="2.7.7.49"/>
    </reaction>
</comment>
<evidence type="ECO:0000256" key="3">
    <source>
        <dbReference type="ARBA" id="ARBA00022695"/>
    </source>
</evidence>
<sequence length="667" mass="75102">MTQNKQSASVTSPPLSQMTRDELYAHVRTTTKDAVVLQEMRRLGFWPADTGKPSVTEELIQREAQLSSMLRELTSQLQHVHDPKAALRDMRKQRMAAAKEKREQTRQKHAQLRHAKALAWQEKRQNDIGYLGEAVSSGLNYTTTDIEKLARYQLPVLQKAPELATALGIPLAELRFMSFQRKVSQVSHYQRFSIPKKTGGLRYISAPMPRLKRCQYWVLDHILSKVPCHPAAHGFLPQHSILSNALPHVGQAVVINLDLKDFFPSIEYARVKGVFKSLGYGDQIATLLGLLCTEQASEEVRVDTQRYFVAGKKRSLPQGAPSSPMITNILCHGLDKRLHAAASKLGFVYTRYADDLTFSSKQKERPPVGKLLWRVKQIIADEGFTLHPDKQRIMRHSQKQEVTGIVVNHSPTIDARTLHRFRATLHKVEKNGPAGYHWNGNTDVLSALEGYARYICMVNPAKGQPWLQRVKQLRVVYAAPTSVPAHSARPPRLSLRQQVAAGNTPLRANGKDWWQVKEAAVPVLELTAQQLAEQKQAEKQAEKQALKEAKQGKDTQAKAPVRENQTQSYAQRQVVTPQPVRANASKRNRDDAAPVSDEQPVVFKLRPIPWWSILLQFVACIMVTISLRSIFPVTLGLSLLAISIITRRSMMVWVMVVLVLSVLLINS</sequence>
<evidence type="ECO:0000313" key="14">
    <source>
        <dbReference type="EMBL" id="MBC3917934.1"/>
    </source>
</evidence>
<keyword evidence="10" id="KW-0175">Coiled coil</keyword>